<accession>A0ABQ5KR36</accession>
<evidence type="ECO:0000256" key="1">
    <source>
        <dbReference type="SAM" id="MobiDB-lite"/>
    </source>
</evidence>
<feature type="compositionally biased region" description="Low complexity" evidence="1">
    <location>
        <begin position="63"/>
        <end position="81"/>
    </location>
</feature>
<organism evidence="2 3">
    <name type="scientific">Aduncisulcus paluster</name>
    <dbReference type="NCBI Taxonomy" id="2918883"/>
    <lineage>
        <taxon>Eukaryota</taxon>
        <taxon>Metamonada</taxon>
        <taxon>Carpediemonas-like organisms</taxon>
        <taxon>Aduncisulcus</taxon>
    </lineage>
</organism>
<comment type="caution">
    <text evidence="2">The sequence shown here is derived from an EMBL/GenBank/DDBJ whole genome shotgun (WGS) entry which is preliminary data.</text>
</comment>
<feature type="non-terminal residue" evidence="2">
    <location>
        <position position="1"/>
    </location>
</feature>
<dbReference type="EMBL" id="BQXS01010887">
    <property type="protein sequence ID" value="GKT34942.1"/>
    <property type="molecule type" value="Genomic_DNA"/>
</dbReference>
<gene>
    <name evidence="2" type="ORF">ADUPG1_008202</name>
</gene>
<reference evidence="2" key="1">
    <citation type="submission" date="2022-03" db="EMBL/GenBank/DDBJ databases">
        <title>Draft genome sequence of Aduncisulcus paluster, a free-living microaerophilic Fornicata.</title>
        <authorList>
            <person name="Yuyama I."/>
            <person name="Kume K."/>
            <person name="Tamura T."/>
            <person name="Inagaki Y."/>
            <person name="Hashimoto T."/>
        </authorList>
    </citation>
    <scope>NUCLEOTIDE SEQUENCE</scope>
    <source>
        <strain evidence="2">NY0171</strain>
    </source>
</reference>
<feature type="compositionally biased region" description="Polar residues" evidence="1">
    <location>
        <begin position="166"/>
        <end position="178"/>
    </location>
</feature>
<keyword evidence="3" id="KW-1185">Reference proteome</keyword>
<protein>
    <submittedName>
        <fullName evidence="2">Uncharacterized protein</fullName>
    </submittedName>
</protein>
<proteinExistence type="predicted"/>
<evidence type="ECO:0000313" key="3">
    <source>
        <dbReference type="Proteomes" id="UP001057375"/>
    </source>
</evidence>
<feature type="compositionally biased region" description="Polar residues" evidence="1">
    <location>
        <begin position="118"/>
        <end position="128"/>
    </location>
</feature>
<sequence>HALISDNRELALKLEEKEFELRLLKDNYDHLLLVRGSSSSPLQPFTLASDPSSDPSLPTMDVPSARGISSSSPRISFSSSGNVIPLLSTLDIPHPHPHPHHPQQVQQRRSHSFSHSRNSIAQRETISQSEEKMMVPMAARSLDISGLKPDLSIPLLPTLSFSSSSPQGHSHTQYSQDPTVHKKEESNYSKLQSEVKLLRYRLNSVLRDLEFYQQHQGHLSLSPNPMRRSLSISSAERYESGSKLPAETPDVFSLVNYCEKAIRRLRTESIPMSEQKSLTNSLHMKLLLVEQMERKVGQGLGAASLRVIKRKLRTHLGFE</sequence>
<feature type="region of interest" description="Disordered" evidence="1">
    <location>
        <begin position="42"/>
        <end position="129"/>
    </location>
</feature>
<name>A0ABQ5KR36_9EUKA</name>
<evidence type="ECO:0000313" key="2">
    <source>
        <dbReference type="EMBL" id="GKT34942.1"/>
    </source>
</evidence>
<dbReference type="Proteomes" id="UP001057375">
    <property type="component" value="Unassembled WGS sequence"/>
</dbReference>
<feature type="region of interest" description="Disordered" evidence="1">
    <location>
        <begin position="160"/>
        <end position="187"/>
    </location>
</feature>